<proteinExistence type="predicted"/>
<gene>
    <name evidence="1" type="ORF">V6N11_034170</name>
</gene>
<sequence>MLGVTNLGCDNWYREQVYIHKIHQFFFLFNLLKRLKAPREKATNCWEEQRNNIDNQLSRLESIFEENPWYLKKIQNLLSKEGIIFNSGDCGVLSKSLMMAREVGSSATKMFNELSMPAKKGSYSFDNSTKAFWEDDFIQGSSETQ</sequence>
<accession>A0ABR2S2B5</accession>
<keyword evidence="2" id="KW-1185">Reference proteome</keyword>
<dbReference type="EMBL" id="JBBPBN010000018">
    <property type="protein sequence ID" value="KAK9019131.1"/>
    <property type="molecule type" value="Genomic_DNA"/>
</dbReference>
<name>A0ABR2S2B5_9ROSI</name>
<organism evidence="1 2">
    <name type="scientific">Hibiscus sabdariffa</name>
    <name type="common">roselle</name>
    <dbReference type="NCBI Taxonomy" id="183260"/>
    <lineage>
        <taxon>Eukaryota</taxon>
        <taxon>Viridiplantae</taxon>
        <taxon>Streptophyta</taxon>
        <taxon>Embryophyta</taxon>
        <taxon>Tracheophyta</taxon>
        <taxon>Spermatophyta</taxon>
        <taxon>Magnoliopsida</taxon>
        <taxon>eudicotyledons</taxon>
        <taxon>Gunneridae</taxon>
        <taxon>Pentapetalae</taxon>
        <taxon>rosids</taxon>
        <taxon>malvids</taxon>
        <taxon>Malvales</taxon>
        <taxon>Malvaceae</taxon>
        <taxon>Malvoideae</taxon>
        <taxon>Hibiscus</taxon>
    </lineage>
</organism>
<protein>
    <submittedName>
        <fullName evidence="1">Uncharacterized protein</fullName>
    </submittedName>
</protein>
<dbReference type="Proteomes" id="UP001396334">
    <property type="component" value="Unassembled WGS sequence"/>
</dbReference>
<reference evidence="1 2" key="1">
    <citation type="journal article" date="2024" name="G3 (Bethesda)">
        <title>Genome assembly of Hibiscus sabdariffa L. provides insights into metabolisms of medicinal natural products.</title>
        <authorList>
            <person name="Kim T."/>
        </authorList>
    </citation>
    <scope>NUCLEOTIDE SEQUENCE [LARGE SCALE GENOMIC DNA]</scope>
    <source>
        <strain evidence="1">TK-2024</strain>
        <tissue evidence="1">Old leaves</tissue>
    </source>
</reference>
<evidence type="ECO:0000313" key="1">
    <source>
        <dbReference type="EMBL" id="KAK9019131.1"/>
    </source>
</evidence>
<comment type="caution">
    <text evidence="1">The sequence shown here is derived from an EMBL/GenBank/DDBJ whole genome shotgun (WGS) entry which is preliminary data.</text>
</comment>
<evidence type="ECO:0000313" key="2">
    <source>
        <dbReference type="Proteomes" id="UP001396334"/>
    </source>
</evidence>